<dbReference type="EC" id="2.4.1.-" evidence="5"/>
<dbReference type="Pfam" id="PF00201">
    <property type="entry name" value="UDPGT"/>
    <property type="match status" value="1"/>
</dbReference>
<keyword evidence="2 4" id="KW-0328">Glycosyltransferase</keyword>
<sequence>MAILPGPGPGMGHLIPLLEFAKRLISHHRFHVTCIIPTIGPPSATLKQVLNDDYTNPNDSKLNAVYLPPVNFHGLTAVKVETQIFLAITRSLSPLREVLKSLKANYSENLVGLVVDSFGTDAFDIAEELNLSSYIFITSSAMILSFSLKLPQLDERVTGEYRAMGEPVRLPSCVPVHSGDLLDPVQDRSDLAYKLMVYHTNRFRLADGIILNSFIKLEEKGYTSFVERRRTGSSGPVLEDQSECLKWLDGQPSGSVLFVSFGSGGTLSFRQMNELALGLEMSGQRFLWVVRSPNDKVSNGSFFSLRNDNDPFAFLPNGFLETTKARGLVVTSWAPQAQVLAHISTGGFLTHCGWNSTLESVVHGVPLIAWPLYAEQKMNAVLLTESAQIALRPNVNDENGLVGRGEIAQIVKSLMEGEEGKRLRERVEEVKNAVQRVVGEHGSSTKALADLALKLKKRTCIYICRFIWKFV</sequence>
<gene>
    <name evidence="6" type="ORF">L484_018518</name>
</gene>
<organism evidence="6 7">
    <name type="scientific">Morus notabilis</name>
    <dbReference type="NCBI Taxonomy" id="981085"/>
    <lineage>
        <taxon>Eukaryota</taxon>
        <taxon>Viridiplantae</taxon>
        <taxon>Streptophyta</taxon>
        <taxon>Embryophyta</taxon>
        <taxon>Tracheophyta</taxon>
        <taxon>Spermatophyta</taxon>
        <taxon>Magnoliopsida</taxon>
        <taxon>eudicotyledons</taxon>
        <taxon>Gunneridae</taxon>
        <taxon>Pentapetalae</taxon>
        <taxon>rosids</taxon>
        <taxon>fabids</taxon>
        <taxon>Rosales</taxon>
        <taxon>Moraceae</taxon>
        <taxon>Moreae</taxon>
        <taxon>Morus</taxon>
    </lineage>
</organism>
<protein>
    <recommendedName>
        <fullName evidence="5">Glycosyltransferase</fullName>
        <ecNumber evidence="5">2.4.1.-</ecNumber>
    </recommendedName>
</protein>
<dbReference type="Proteomes" id="UP000030645">
    <property type="component" value="Unassembled WGS sequence"/>
</dbReference>
<dbReference type="CDD" id="cd03784">
    <property type="entry name" value="GT1_Gtf-like"/>
    <property type="match status" value="1"/>
</dbReference>
<dbReference type="InterPro" id="IPR002213">
    <property type="entry name" value="UDP_glucos_trans"/>
</dbReference>
<dbReference type="PANTHER" id="PTHR48046">
    <property type="entry name" value="UDP-GLYCOSYLTRANSFERASE 72E1"/>
    <property type="match status" value="1"/>
</dbReference>
<dbReference type="SUPFAM" id="SSF53756">
    <property type="entry name" value="UDP-Glycosyltransferase/glycogen phosphorylase"/>
    <property type="match status" value="1"/>
</dbReference>
<evidence type="ECO:0000256" key="1">
    <source>
        <dbReference type="ARBA" id="ARBA00009995"/>
    </source>
</evidence>
<evidence type="ECO:0000256" key="4">
    <source>
        <dbReference type="RuleBase" id="RU003718"/>
    </source>
</evidence>
<dbReference type="AlphaFoldDB" id="W9SSJ3"/>
<dbReference type="FunFam" id="3.40.50.2000:FF:000051">
    <property type="entry name" value="Glycosyltransferase"/>
    <property type="match status" value="1"/>
</dbReference>
<dbReference type="FunFam" id="3.40.50.2000:FF:000054">
    <property type="entry name" value="Glycosyltransferase"/>
    <property type="match status" value="1"/>
</dbReference>
<evidence type="ECO:0000256" key="2">
    <source>
        <dbReference type="ARBA" id="ARBA00022676"/>
    </source>
</evidence>
<name>W9SSJ3_9ROSA</name>
<evidence type="ECO:0000256" key="3">
    <source>
        <dbReference type="ARBA" id="ARBA00022679"/>
    </source>
</evidence>
<dbReference type="EMBL" id="KE346034">
    <property type="protein sequence ID" value="EXC24804.1"/>
    <property type="molecule type" value="Genomic_DNA"/>
</dbReference>
<keyword evidence="3 4" id="KW-0808">Transferase</keyword>
<dbReference type="eggNOG" id="KOG1192">
    <property type="taxonomic scope" value="Eukaryota"/>
</dbReference>
<keyword evidence="7" id="KW-1185">Reference proteome</keyword>
<evidence type="ECO:0000256" key="5">
    <source>
        <dbReference type="RuleBase" id="RU362057"/>
    </source>
</evidence>
<dbReference type="InterPro" id="IPR035595">
    <property type="entry name" value="UDP_glycos_trans_CS"/>
</dbReference>
<evidence type="ECO:0000313" key="7">
    <source>
        <dbReference type="Proteomes" id="UP000030645"/>
    </source>
</evidence>
<comment type="similarity">
    <text evidence="1 4">Belongs to the UDP-glycosyltransferase family.</text>
</comment>
<evidence type="ECO:0000313" key="6">
    <source>
        <dbReference type="EMBL" id="EXC24804.1"/>
    </source>
</evidence>
<accession>W9SSJ3</accession>
<dbReference type="PANTHER" id="PTHR48046:SF6">
    <property type="entry name" value="GLYCOSYLTRANSFERASE"/>
    <property type="match status" value="1"/>
</dbReference>
<dbReference type="PROSITE" id="PS00375">
    <property type="entry name" value="UDPGT"/>
    <property type="match status" value="1"/>
</dbReference>
<dbReference type="Gene3D" id="3.40.50.2000">
    <property type="entry name" value="Glycogen Phosphorylase B"/>
    <property type="match status" value="2"/>
</dbReference>
<dbReference type="GO" id="GO:0008194">
    <property type="term" value="F:UDP-glycosyltransferase activity"/>
    <property type="evidence" value="ECO:0007669"/>
    <property type="project" value="InterPro"/>
</dbReference>
<proteinExistence type="inferred from homology"/>
<reference evidence="7" key="1">
    <citation type="submission" date="2013-01" db="EMBL/GenBank/DDBJ databases">
        <title>Draft Genome Sequence of a Mulberry Tree, Morus notabilis C.K. Schneid.</title>
        <authorList>
            <person name="He N."/>
            <person name="Zhao S."/>
        </authorList>
    </citation>
    <scope>NUCLEOTIDE SEQUENCE</scope>
</reference>